<name>A0A099K8M2_COLPS</name>
<dbReference type="AlphaFoldDB" id="A0A099K8M2"/>
<gene>
    <name evidence="1" type="ORF">ND2E_0772</name>
</gene>
<dbReference type="EMBL" id="JQED01000056">
    <property type="protein sequence ID" value="KGJ86600.1"/>
    <property type="molecule type" value="Genomic_DNA"/>
</dbReference>
<dbReference type="PATRIC" id="fig|28229.4.peg.4264"/>
<comment type="caution">
    <text evidence="1">The sequence shown here is derived from an EMBL/GenBank/DDBJ whole genome shotgun (WGS) entry which is preliminary data.</text>
</comment>
<sequence length="225" mass="26182">MKELQFNKSTDLYNLILGGLIALTSEQNIGKVTYRPVSENIFLGKWLKKAKQQKRYPKSIATEIDTLIELYAIEGRSADLAALFNQFFSEFKMLKNMSQNVNLPPKTRFDNAMSELTQDDWHISLPIIQDQNISEPYRAKFNKEIFTTKWYWDDAFNSKEELTKLVSIFVVSMPQDVIDCLYHHGFILIKGVTSRDDDGKYYYQYKIFPNNQCIGNAAIPTEYQN</sequence>
<protein>
    <recommendedName>
        <fullName evidence="3">DUF2913 domain-containing protein</fullName>
    </recommendedName>
</protein>
<evidence type="ECO:0000313" key="2">
    <source>
        <dbReference type="Proteomes" id="UP000029843"/>
    </source>
</evidence>
<organism evidence="1 2">
    <name type="scientific">Colwellia psychrerythraea</name>
    <name type="common">Vibrio psychroerythus</name>
    <dbReference type="NCBI Taxonomy" id="28229"/>
    <lineage>
        <taxon>Bacteria</taxon>
        <taxon>Pseudomonadati</taxon>
        <taxon>Pseudomonadota</taxon>
        <taxon>Gammaproteobacteria</taxon>
        <taxon>Alteromonadales</taxon>
        <taxon>Colwelliaceae</taxon>
        <taxon>Colwellia</taxon>
    </lineage>
</organism>
<dbReference type="RefSeq" id="WP_033095839.1">
    <property type="nucleotide sequence ID" value="NZ_JQED01000056.1"/>
</dbReference>
<dbReference type="Pfam" id="PF11140">
    <property type="entry name" value="DUF2913"/>
    <property type="match status" value="1"/>
</dbReference>
<dbReference type="InterPro" id="IPR021316">
    <property type="entry name" value="DUF2913"/>
</dbReference>
<evidence type="ECO:0008006" key="3">
    <source>
        <dbReference type="Google" id="ProtNLM"/>
    </source>
</evidence>
<proteinExistence type="predicted"/>
<reference evidence="1 2" key="1">
    <citation type="submission" date="2014-08" db="EMBL/GenBank/DDBJ databases">
        <title>Genomic and Phenotypic Diversity of Colwellia psychrerythraea strains from Disparate Marine Basins.</title>
        <authorList>
            <person name="Techtmann S.M."/>
            <person name="Stelling S.C."/>
            <person name="Utturkar S.M."/>
            <person name="Alshibli N."/>
            <person name="Harris A."/>
            <person name="Brown S.D."/>
            <person name="Hazen T.C."/>
        </authorList>
    </citation>
    <scope>NUCLEOTIDE SEQUENCE [LARGE SCALE GENOMIC DNA]</scope>
    <source>
        <strain evidence="1 2">ND2E</strain>
    </source>
</reference>
<dbReference type="OrthoDB" id="6590152at2"/>
<evidence type="ECO:0000313" key="1">
    <source>
        <dbReference type="EMBL" id="KGJ86600.1"/>
    </source>
</evidence>
<accession>A0A099K8M2</accession>
<dbReference type="Proteomes" id="UP000029843">
    <property type="component" value="Unassembled WGS sequence"/>
</dbReference>